<sequence length="683" mass="76346">MAIERKPLKVLICGAGIGGLAAAISFRRQGHEVELFEQSRFANEIGAAIHLPPNAYGMLQHIAVPTDNLGGNSANYITELDKNGNIQMHVPTEESLREYIYPWKLVHRADLHTALKLKSLSESDKGKPVNIHLSSKVIKIDQEKGEVVLKSGEIFKGDIVVGADGIHSEVRSIVTGTNIPATPSGYCAFRFLIPRSTVLEVPEFKKYAEKNGEIQIWLGEDRRIVIYPCRDNTLLNFVCIHPDSETSGSSDSWNDGGSKEDLISCYKDFYPPLIDVLKKATDIKLWKLLDRQTLKKWTNGRAALLGDAAHSFLPHLGQGGAQAIEDGVALGTMFPLGITRDEVPEHLEIYEKARYERATTIQQLTRDQALGPKEGKLLNPTQFSHYNWSHDAYFHASKLLSRHLESKIYKRMPIGWGPLQGPRQDHLGKPIDGSGSFLRTGAIRIKTSKSYLEHLLPNEKFHIDVPGEVGYITFSNTWIDNIEWLGGHDYSHFDFYIEDVVYTSNKGNKTKGRFLPLLLEGRTEPTLSGREELGFSKIFTTLTESFDDINGYKLRASWEGSTFLEMNIKKPARVKASSKITEKAEATMEWRCFPRPGGKGTTDIEYATYTPEPVGGAQFVLEEMLEGTPEIIFHMENITPEKLPCHYNVARKLSDIPIVELQTGKVIIGSGLSDVSNQTVLEI</sequence>
<dbReference type="SUPFAM" id="SSF54373">
    <property type="entry name" value="FAD-linked reductases, C-terminal domain"/>
    <property type="match status" value="1"/>
</dbReference>
<dbReference type="SUPFAM" id="SSF160104">
    <property type="entry name" value="Acetoacetate decarboxylase-like"/>
    <property type="match status" value="1"/>
</dbReference>
<dbReference type="Pfam" id="PF01494">
    <property type="entry name" value="FAD_binding_3"/>
    <property type="match status" value="1"/>
</dbReference>
<dbReference type="InterPro" id="IPR036188">
    <property type="entry name" value="FAD/NAD-bd_sf"/>
</dbReference>
<comment type="similarity">
    <text evidence="1">Belongs to the paxM FAD-dependent monooxygenase family.</text>
</comment>
<feature type="domain" description="FAD-binding" evidence="6">
    <location>
        <begin position="9"/>
        <end position="363"/>
    </location>
</feature>
<keyword evidence="5" id="KW-0503">Monooxygenase</keyword>
<name>A0A0V1PX03_9ASCO</name>
<evidence type="ECO:0000256" key="4">
    <source>
        <dbReference type="ARBA" id="ARBA00023002"/>
    </source>
</evidence>
<evidence type="ECO:0000256" key="2">
    <source>
        <dbReference type="ARBA" id="ARBA00022630"/>
    </source>
</evidence>
<dbReference type="RefSeq" id="XP_015466897.1">
    <property type="nucleotide sequence ID" value="XM_015612273.1"/>
</dbReference>
<organism evidence="7 8">
    <name type="scientific">Debaryomyces fabryi</name>
    <dbReference type="NCBI Taxonomy" id="58627"/>
    <lineage>
        <taxon>Eukaryota</taxon>
        <taxon>Fungi</taxon>
        <taxon>Dikarya</taxon>
        <taxon>Ascomycota</taxon>
        <taxon>Saccharomycotina</taxon>
        <taxon>Pichiomycetes</taxon>
        <taxon>Debaryomycetaceae</taxon>
        <taxon>Debaryomyces</taxon>
    </lineage>
</organism>
<dbReference type="PRINTS" id="PR00420">
    <property type="entry name" value="RNGMNOXGNASE"/>
</dbReference>
<evidence type="ECO:0000259" key="6">
    <source>
        <dbReference type="Pfam" id="PF01494"/>
    </source>
</evidence>
<evidence type="ECO:0000256" key="1">
    <source>
        <dbReference type="ARBA" id="ARBA00007992"/>
    </source>
</evidence>
<keyword evidence="3" id="KW-0274">FAD</keyword>
<proteinExistence type="inferred from homology"/>
<dbReference type="PANTHER" id="PTHR13789">
    <property type="entry name" value="MONOOXYGENASE"/>
    <property type="match status" value="1"/>
</dbReference>
<protein>
    <recommendedName>
        <fullName evidence="6">FAD-binding domain-containing protein</fullName>
    </recommendedName>
</protein>
<dbReference type="Proteomes" id="UP000054251">
    <property type="component" value="Unassembled WGS sequence"/>
</dbReference>
<dbReference type="InterPro" id="IPR002938">
    <property type="entry name" value="FAD-bd"/>
</dbReference>
<comment type="caution">
    <text evidence="7">The sequence shown here is derived from an EMBL/GenBank/DDBJ whole genome shotgun (WGS) entry which is preliminary data.</text>
</comment>
<accession>A0A0V1PX03</accession>
<dbReference type="GeneID" id="26840453"/>
<dbReference type="GO" id="GO:0004497">
    <property type="term" value="F:monooxygenase activity"/>
    <property type="evidence" value="ECO:0007669"/>
    <property type="project" value="UniProtKB-KW"/>
</dbReference>
<evidence type="ECO:0000256" key="5">
    <source>
        <dbReference type="ARBA" id="ARBA00023033"/>
    </source>
</evidence>
<keyword evidence="2" id="KW-0285">Flavoprotein</keyword>
<dbReference type="OrthoDB" id="9993796at2759"/>
<evidence type="ECO:0000313" key="8">
    <source>
        <dbReference type="Proteomes" id="UP000054251"/>
    </source>
</evidence>
<dbReference type="InterPro" id="IPR050493">
    <property type="entry name" value="FAD-dep_Monooxygenase_BioMet"/>
</dbReference>
<dbReference type="SUPFAM" id="SSF51905">
    <property type="entry name" value="FAD/NAD(P)-binding domain"/>
    <property type="match status" value="1"/>
</dbReference>
<dbReference type="Gene3D" id="3.50.50.60">
    <property type="entry name" value="FAD/NAD(P)-binding domain"/>
    <property type="match status" value="1"/>
</dbReference>
<keyword evidence="8" id="KW-1185">Reference proteome</keyword>
<keyword evidence="4" id="KW-0560">Oxidoreductase</keyword>
<reference evidence="7 8" key="1">
    <citation type="submission" date="2015-11" db="EMBL/GenBank/DDBJ databases">
        <title>The genome of Debaryomyces fabryi.</title>
        <authorList>
            <person name="Tafer H."/>
            <person name="Lopandic K."/>
        </authorList>
    </citation>
    <scope>NUCLEOTIDE SEQUENCE [LARGE SCALE GENOMIC DNA]</scope>
    <source>
        <strain evidence="7 8">CBS 789</strain>
    </source>
</reference>
<gene>
    <name evidence="7" type="ORF">AC631_03444</name>
</gene>
<evidence type="ECO:0000313" key="7">
    <source>
        <dbReference type="EMBL" id="KSA00795.1"/>
    </source>
</evidence>
<dbReference type="Gene3D" id="2.40.400.10">
    <property type="entry name" value="Acetoacetate decarboxylase-like"/>
    <property type="match status" value="1"/>
</dbReference>
<dbReference type="GO" id="GO:0071949">
    <property type="term" value="F:FAD binding"/>
    <property type="evidence" value="ECO:0007669"/>
    <property type="project" value="InterPro"/>
</dbReference>
<dbReference type="InterPro" id="IPR023375">
    <property type="entry name" value="ADC_dom_sf"/>
</dbReference>
<dbReference type="AlphaFoldDB" id="A0A0V1PX03"/>
<evidence type="ECO:0000256" key="3">
    <source>
        <dbReference type="ARBA" id="ARBA00022827"/>
    </source>
</evidence>
<dbReference type="PANTHER" id="PTHR13789:SF261">
    <property type="entry name" value="HYDROXYLASE, PUTATIVE (AFU_ORTHOLOGUE AFUA_7G00590)-RELATED"/>
    <property type="match status" value="1"/>
</dbReference>
<dbReference type="EMBL" id="LMYN01000074">
    <property type="protein sequence ID" value="KSA00795.1"/>
    <property type="molecule type" value="Genomic_DNA"/>
</dbReference>